<dbReference type="Gene3D" id="3.30.870.10">
    <property type="entry name" value="Endonuclease Chain A"/>
    <property type="match status" value="1"/>
</dbReference>
<sequence>MTNVRYIFKSATTAPRAARDVLAMVLAEELLLPSKTIYLAAPWVTDIVIFDNSTGSFEGLNPEWGRREIRLIEVLVAIAANNTRLDIRVRPDPHNKPFGKRLSAALADIGLQDACVWSEIPDFHTKGLLTDRVWIGGSMNFTERGIGLNAESLTIDFNPQKVASIRLEFANHGTSL</sequence>
<dbReference type="SUPFAM" id="SSF56024">
    <property type="entry name" value="Phospholipase D/nuclease"/>
    <property type="match status" value="1"/>
</dbReference>
<evidence type="ECO:0000259" key="1">
    <source>
        <dbReference type="Pfam" id="PF13091"/>
    </source>
</evidence>
<dbReference type="EMBL" id="UFXL01000001">
    <property type="protein sequence ID" value="SUY76809.1"/>
    <property type="molecule type" value="Genomic_DNA"/>
</dbReference>
<evidence type="ECO:0000313" key="2">
    <source>
        <dbReference type="EMBL" id="SUY76809.1"/>
    </source>
</evidence>
<name>A0A8B4S1W2_COMTE</name>
<dbReference type="RefSeq" id="WP_003077062.1">
    <property type="nucleotide sequence ID" value="NZ_BBJZ01000026.1"/>
</dbReference>
<evidence type="ECO:0000313" key="3">
    <source>
        <dbReference type="Proteomes" id="UP000255070"/>
    </source>
</evidence>
<feature type="domain" description="Phospholipase D-like" evidence="1">
    <location>
        <begin position="71"/>
        <end position="171"/>
    </location>
</feature>
<comment type="caution">
    <text evidence="2">The sequence shown here is derived from an EMBL/GenBank/DDBJ whole genome shotgun (WGS) entry which is preliminary data.</text>
</comment>
<dbReference type="AlphaFoldDB" id="A0A8B4S1W2"/>
<dbReference type="GeneID" id="64000051"/>
<dbReference type="InterPro" id="IPR025202">
    <property type="entry name" value="PLD-like_dom"/>
</dbReference>
<keyword evidence="3" id="KW-1185">Reference proteome</keyword>
<organism evidence="2 3">
    <name type="scientific">Comamonas testosteroni</name>
    <name type="common">Pseudomonas testosteroni</name>
    <dbReference type="NCBI Taxonomy" id="285"/>
    <lineage>
        <taxon>Bacteria</taxon>
        <taxon>Pseudomonadati</taxon>
        <taxon>Pseudomonadota</taxon>
        <taxon>Betaproteobacteria</taxon>
        <taxon>Burkholderiales</taxon>
        <taxon>Comamonadaceae</taxon>
        <taxon>Comamonas</taxon>
    </lineage>
</organism>
<dbReference type="NCBIfam" id="NF041068">
    <property type="entry name" value="DpdK"/>
    <property type="match status" value="1"/>
</dbReference>
<proteinExistence type="predicted"/>
<reference evidence="2 3" key="1">
    <citation type="submission" date="2018-06" db="EMBL/GenBank/DDBJ databases">
        <authorList>
            <consortium name="Pathogen Informatics"/>
            <person name="Doyle S."/>
        </authorList>
    </citation>
    <scope>NUCLEOTIDE SEQUENCE [LARGE SCALE GENOMIC DNA]</scope>
    <source>
        <strain evidence="2 3">NCTC10698</strain>
    </source>
</reference>
<dbReference type="Proteomes" id="UP000255070">
    <property type="component" value="Unassembled WGS sequence"/>
</dbReference>
<accession>A0A8B4S1W2</accession>
<gene>
    <name evidence="2" type="ORF">NCTC10698_01825</name>
</gene>
<protein>
    <recommendedName>
        <fullName evidence="1">Phospholipase D-like domain-containing protein</fullName>
    </recommendedName>
</protein>
<dbReference type="Pfam" id="PF13091">
    <property type="entry name" value="PLDc_2"/>
    <property type="match status" value="1"/>
</dbReference>